<dbReference type="InterPro" id="IPR050477">
    <property type="entry name" value="GrpII_AminoAcid_Decarb"/>
</dbReference>
<comment type="pathway">
    <text evidence="4">Sphingolipid metabolism.</text>
</comment>
<dbReference type="Pfam" id="PF00282">
    <property type="entry name" value="Pyridoxal_deC"/>
    <property type="match status" value="1"/>
</dbReference>
<dbReference type="GO" id="GO:0019752">
    <property type="term" value="P:carboxylic acid metabolic process"/>
    <property type="evidence" value="ECO:0007669"/>
    <property type="project" value="InterPro"/>
</dbReference>
<keyword evidence="19" id="KW-1185">Reference proteome</keyword>
<keyword evidence="8" id="KW-0746">Sphingolipid metabolism</keyword>
<evidence type="ECO:0000256" key="6">
    <source>
        <dbReference type="ARBA" id="ARBA00022824"/>
    </source>
</evidence>
<comment type="similarity">
    <text evidence="13">Belongs to the group II decarboxylase family. Sphingosine-1-phosphate lyase subfamily.</text>
</comment>
<reference evidence="18" key="1">
    <citation type="submission" date="2022-07" db="EMBL/GenBank/DDBJ databases">
        <title>Phylogenomic reconstructions and comparative analyses of Kickxellomycotina fungi.</title>
        <authorList>
            <person name="Reynolds N.K."/>
            <person name="Stajich J.E."/>
            <person name="Barry K."/>
            <person name="Grigoriev I.V."/>
            <person name="Crous P."/>
            <person name="Smith M.E."/>
        </authorList>
    </citation>
    <scope>NUCLEOTIDE SEQUENCE</scope>
    <source>
        <strain evidence="18">BCRC 34381</strain>
    </source>
</reference>
<comment type="subcellular location">
    <subcellularLocation>
        <location evidence="2">Endoplasmic reticulum membrane</location>
        <topology evidence="2">Single-pass membrane protein</topology>
    </subcellularLocation>
</comment>
<evidence type="ECO:0000256" key="5">
    <source>
        <dbReference type="ARBA" id="ARBA00022692"/>
    </source>
</evidence>
<keyword evidence="9" id="KW-1133">Transmembrane helix</keyword>
<dbReference type="InterPro" id="IPR015421">
    <property type="entry name" value="PyrdxlP-dep_Trfase_major"/>
</dbReference>
<dbReference type="GO" id="GO:0030149">
    <property type="term" value="P:sphingolipid catabolic process"/>
    <property type="evidence" value="ECO:0007669"/>
    <property type="project" value="TreeGrafter"/>
</dbReference>
<keyword evidence="6" id="KW-0256">Endoplasmic reticulum</keyword>
<dbReference type="OrthoDB" id="10254570at2759"/>
<organism evidence="18 19">
    <name type="scientific">Coemansia biformis</name>
    <dbReference type="NCBI Taxonomy" id="1286918"/>
    <lineage>
        <taxon>Eukaryota</taxon>
        <taxon>Fungi</taxon>
        <taxon>Fungi incertae sedis</taxon>
        <taxon>Zoopagomycota</taxon>
        <taxon>Kickxellomycotina</taxon>
        <taxon>Kickxellomycetes</taxon>
        <taxon>Kickxellales</taxon>
        <taxon>Kickxellaceae</taxon>
        <taxon>Coemansia</taxon>
    </lineage>
</organism>
<gene>
    <name evidence="18" type="primary">DPL1</name>
    <name evidence="18" type="ORF">LPJ61_005985</name>
</gene>
<dbReference type="PANTHER" id="PTHR42735">
    <property type="match status" value="1"/>
</dbReference>
<keyword evidence="12 17" id="KW-0456">Lyase</keyword>
<evidence type="ECO:0000256" key="10">
    <source>
        <dbReference type="ARBA" id="ARBA00023098"/>
    </source>
</evidence>
<evidence type="ECO:0000256" key="12">
    <source>
        <dbReference type="ARBA" id="ARBA00023239"/>
    </source>
</evidence>
<evidence type="ECO:0000313" key="19">
    <source>
        <dbReference type="Proteomes" id="UP001143981"/>
    </source>
</evidence>
<comment type="caution">
    <text evidence="18">The sequence shown here is derived from an EMBL/GenBank/DDBJ whole genome shotgun (WGS) entry which is preliminary data.</text>
</comment>
<evidence type="ECO:0000256" key="4">
    <source>
        <dbReference type="ARBA" id="ARBA00004991"/>
    </source>
</evidence>
<dbReference type="Proteomes" id="UP001143981">
    <property type="component" value="Unassembled WGS sequence"/>
</dbReference>
<comment type="cofactor">
    <cofactor evidence="1 16 17">
        <name>pyridoxal 5'-phosphate</name>
        <dbReference type="ChEBI" id="CHEBI:597326"/>
    </cofactor>
</comment>
<evidence type="ECO:0000256" key="11">
    <source>
        <dbReference type="ARBA" id="ARBA00023136"/>
    </source>
</evidence>
<evidence type="ECO:0000256" key="9">
    <source>
        <dbReference type="ARBA" id="ARBA00022989"/>
    </source>
</evidence>
<evidence type="ECO:0000256" key="2">
    <source>
        <dbReference type="ARBA" id="ARBA00004389"/>
    </source>
</evidence>
<dbReference type="InterPro" id="IPR002129">
    <property type="entry name" value="PyrdxlP-dep_de-COase"/>
</dbReference>
<dbReference type="PANTHER" id="PTHR42735:SF6">
    <property type="entry name" value="SPHINGOSINE-1-PHOSPHATE LYASE 1"/>
    <property type="match status" value="1"/>
</dbReference>
<proteinExistence type="inferred from homology"/>
<name>A0A9W7XZP9_9FUNG</name>
<comment type="pathway">
    <text evidence="3">Lipid metabolism; sphingolipid metabolism.</text>
</comment>
<keyword evidence="7 16" id="KW-0663">Pyridoxal phosphate</keyword>
<evidence type="ECO:0000256" key="14">
    <source>
        <dbReference type="ARBA" id="ARBA00038965"/>
    </source>
</evidence>
<evidence type="ECO:0000256" key="17">
    <source>
        <dbReference type="RuleBase" id="RU000382"/>
    </source>
</evidence>
<evidence type="ECO:0000256" key="8">
    <source>
        <dbReference type="ARBA" id="ARBA00022919"/>
    </source>
</evidence>
<dbReference type="InterPro" id="IPR015424">
    <property type="entry name" value="PyrdxlP-dep_Trfase"/>
</dbReference>
<dbReference type="AlphaFoldDB" id="A0A9W7XZP9"/>
<evidence type="ECO:0000256" key="7">
    <source>
        <dbReference type="ARBA" id="ARBA00022898"/>
    </source>
</evidence>
<evidence type="ECO:0000256" key="16">
    <source>
        <dbReference type="PIRSR" id="PIRSR602129-50"/>
    </source>
</evidence>
<feature type="modified residue" description="N6-(pyridoxal phosphate)lysine" evidence="16">
    <location>
        <position position="349"/>
    </location>
</feature>
<dbReference type="SUPFAM" id="SSF53383">
    <property type="entry name" value="PLP-dependent transferases"/>
    <property type="match status" value="1"/>
</dbReference>
<protein>
    <recommendedName>
        <fullName evidence="14">sphinganine-1-phosphate aldolase</fullName>
        <ecNumber evidence="14">4.1.2.27</ecNumber>
    </recommendedName>
    <alternativeName>
        <fullName evidence="15">Sphingosine-1-phosphate aldolase</fullName>
    </alternativeName>
</protein>
<evidence type="ECO:0000256" key="15">
    <source>
        <dbReference type="ARBA" id="ARBA00042568"/>
    </source>
</evidence>
<sequence length="547" mass="59263">MTNAISTLASVDWQRMASITIKNPRQAFVNAVLAYLVLRQSAKVLRKVSVYGLRHTLSLLWKKVAGGVIRHVRRAPGAGVVVQRNIAKIVKEIEDSINVDIPGETKFRVIPDVAMAEDEVLDVLRRRQNEAGIDWKNGRASGAVYHGGEELSRLTNEAYAMFSLTNPLHPAVFPGLRRLEAEVVQMVLDLYKGSGECCGTTTSGGTESIIMAVRAHVVWGRKTRGIETPNIVVPITAHAAFDKAAEYFNIGITHVPVDPATQKVDVAAMARAIDPDTVLIVGSSSTYPHGVADDLTALSNMALKHKVGFHIDSCLGSFIMPFLKEAGFPEVVCDFRLPGVTSISCDTHKYGFAPKGTSVVMYANRQLRHYQYFTIATWPGGIYASPTIAGSRCGAVIAACWAALMRMGRDGYLRECRDIVSCRIKIQQAIEAIPELYVVGEPASSVVAFSSSWPVSIYGVLDEMNSRGWELNPMQSPPALHVACTRLTVPAADDLIRDLNDAVAAVKANPDGYAKGSQAIYGFAATVPDTTIVDEVAEGFIDALYAV</sequence>
<keyword evidence="11" id="KW-0472">Membrane</keyword>
<dbReference type="GO" id="GO:0030170">
    <property type="term" value="F:pyridoxal phosphate binding"/>
    <property type="evidence" value="ECO:0007669"/>
    <property type="project" value="InterPro"/>
</dbReference>
<dbReference type="Gene3D" id="6.10.140.2150">
    <property type="match status" value="1"/>
</dbReference>
<dbReference type="Gene3D" id="3.90.1150.10">
    <property type="entry name" value="Aspartate Aminotransferase, domain 1"/>
    <property type="match status" value="1"/>
</dbReference>
<evidence type="ECO:0000313" key="18">
    <source>
        <dbReference type="EMBL" id="KAJ1721897.1"/>
    </source>
</evidence>
<evidence type="ECO:0000256" key="1">
    <source>
        <dbReference type="ARBA" id="ARBA00001933"/>
    </source>
</evidence>
<accession>A0A9W7XZP9</accession>
<keyword evidence="5" id="KW-0812">Transmembrane</keyword>
<dbReference type="EC" id="4.1.2.27" evidence="14"/>
<keyword evidence="10" id="KW-0443">Lipid metabolism</keyword>
<dbReference type="FunFam" id="3.40.640.10:FF:000020">
    <property type="entry name" value="sphingosine-1-phosphate lyase 1"/>
    <property type="match status" value="1"/>
</dbReference>
<dbReference type="EMBL" id="JANBOI010002433">
    <property type="protein sequence ID" value="KAJ1721897.1"/>
    <property type="molecule type" value="Genomic_DNA"/>
</dbReference>
<dbReference type="GO" id="GO:0005789">
    <property type="term" value="C:endoplasmic reticulum membrane"/>
    <property type="evidence" value="ECO:0007669"/>
    <property type="project" value="UniProtKB-SubCell"/>
</dbReference>
<dbReference type="FunFam" id="6.10.140.2150:FF:000001">
    <property type="entry name" value="Sphingosine-1-phosphate lyase 1"/>
    <property type="match status" value="1"/>
</dbReference>
<dbReference type="Gene3D" id="3.40.640.10">
    <property type="entry name" value="Type I PLP-dependent aspartate aminotransferase-like (Major domain)"/>
    <property type="match status" value="1"/>
</dbReference>
<dbReference type="InterPro" id="IPR015422">
    <property type="entry name" value="PyrdxlP-dep_Trfase_small"/>
</dbReference>
<evidence type="ECO:0000256" key="13">
    <source>
        <dbReference type="ARBA" id="ARBA00038302"/>
    </source>
</evidence>
<evidence type="ECO:0000256" key="3">
    <source>
        <dbReference type="ARBA" id="ARBA00004760"/>
    </source>
</evidence>
<dbReference type="GO" id="GO:0008117">
    <property type="term" value="F:sphinganine-1-phosphate aldolase activity"/>
    <property type="evidence" value="ECO:0007669"/>
    <property type="project" value="UniProtKB-EC"/>
</dbReference>